<keyword evidence="1" id="KW-0234">DNA repair</keyword>
<keyword evidence="1" id="KW-0067">ATP-binding</keyword>
<name>A0A8T0EI43_ARGBR</name>
<comment type="catalytic activity">
    <reaction evidence="1">
        <text>ATP + H2O = ADP + phosphate + H(+)</text>
        <dbReference type="Rhea" id="RHEA:13065"/>
        <dbReference type="ChEBI" id="CHEBI:15377"/>
        <dbReference type="ChEBI" id="CHEBI:15378"/>
        <dbReference type="ChEBI" id="CHEBI:30616"/>
        <dbReference type="ChEBI" id="CHEBI:43474"/>
        <dbReference type="ChEBI" id="CHEBI:456216"/>
        <dbReference type="EC" id="5.6.2.3"/>
    </reaction>
</comment>
<keyword evidence="1 4" id="KW-0347">Helicase</keyword>
<dbReference type="EMBL" id="JABXBU010002228">
    <property type="protein sequence ID" value="KAF8771575.1"/>
    <property type="molecule type" value="Genomic_DNA"/>
</dbReference>
<dbReference type="Proteomes" id="UP000807504">
    <property type="component" value="Unassembled WGS sequence"/>
</dbReference>
<keyword evidence="5" id="KW-1185">Reference proteome</keyword>
<evidence type="ECO:0000259" key="3">
    <source>
        <dbReference type="Pfam" id="PF21530"/>
    </source>
</evidence>
<comment type="caution">
    <text evidence="4">The sequence shown here is derived from an EMBL/GenBank/DDBJ whole genome shotgun (WGS) entry which is preliminary data.</text>
</comment>
<protein>
    <recommendedName>
        <fullName evidence="1">ATP-dependent DNA helicase</fullName>
        <ecNumber evidence="1">5.6.2.3</ecNumber>
    </recommendedName>
</protein>
<dbReference type="PANTHER" id="PTHR47642">
    <property type="entry name" value="ATP-DEPENDENT DNA HELICASE"/>
    <property type="match status" value="1"/>
</dbReference>
<evidence type="ECO:0000256" key="1">
    <source>
        <dbReference type="RuleBase" id="RU363044"/>
    </source>
</evidence>
<comment type="similarity">
    <text evidence="1">Belongs to the helicase family.</text>
</comment>
<keyword evidence="1" id="KW-0233">DNA recombination</keyword>
<reference evidence="4" key="2">
    <citation type="submission" date="2020-06" db="EMBL/GenBank/DDBJ databases">
        <authorList>
            <person name="Sheffer M."/>
        </authorList>
    </citation>
    <scope>NUCLEOTIDE SEQUENCE</scope>
</reference>
<dbReference type="Pfam" id="PF21530">
    <property type="entry name" value="Pif1_2B_dom"/>
    <property type="match status" value="1"/>
</dbReference>
<dbReference type="EC" id="5.6.2.3" evidence="1"/>
<dbReference type="Pfam" id="PF05970">
    <property type="entry name" value="PIF1"/>
    <property type="match status" value="1"/>
</dbReference>
<dbReference type="GO" id="GO:0006281">
    <property type="term" value="P:DNA repair"/>
    <property type="evidence" value="ECO:0007669"/>
    <property type="project" value="UniProtKB-KW"/>
</dbReference>
<dbReference type="InterPro" id="IPR051055">
    <property type="entry name" value="PIF1_helicase"/>
</dbReference>
<feature type="domain" description="DNA helicase Pif1-like 2B" evidence="3">
    <location>
        <begin position="326"/>
        <end position="357"/>
    </location>
</feature>
<feature type="domain" description="DNA helicase Pif1-like DEAD-box helicase" evidence="2">
    <location>
        <begin position="150"/>
        <end position="235"/>
    </location>
</feature>
<gene>
    <name evidence="4" type="ORF">HNY73_018975</name>
</gene>
<dbReference type="GO" id="GO:0016787">
    <property type="term" value="F:hydrolase activity"/>
    <property type="evidence" value="ECO:0007669"/>
    <property type="project" value="UniProtKB-KW"/>
</dbReference>
<dbReference type="InterPro" id="IPR049163">
    <property type="entry name" value="Pif1-like_2B_dom"/>
</dbReference>
<dbReference type="Gene3D" id="2.30.30.940">
    <property type="match status" value="1"/>
</dbReference>
<dbReference type="InterPro" id="IPR027417">
    <property type="entry name" value="P-loop_NTPase"/>
</dbReference>
<organism evidence="4 5">
    <name type="scientific">Argiope bruennichi</name>
    <name type="common">Wasp spider</name>
    <name type="synonym">Aranea bruennichi</name>
    <dbReference type="NCBI Taxonomy" id="94029"/>
    <lineage>
        <taxon>Eukaryota</taxon>
        <taxon>Metazoa</taxon>
        <taxon>Ecdysozoa</taxon>
        <taxon>Arthropoda</taxon>
        <taxon>Chelicerata</taxon>
        <taxon>Arachnida</taxon>
        <taxon>Araneae</taxon>
        <taxon>Araneomorphae</taxon>
        <taxon>Entelegynae</taxon>
        <taxon>Araneoidea</taxon>
        <taxon>Araneidae</taxon>
        <taxon>Argiope</taxon>
    </lineage>
</organism>
<dbReference type="GO" id="GO:0006310">
    <property type="term" value="P:DNA recombination"/>
    <property type="evidence" value="ECO:0007669"/>
    <property type="project" value="UniProtKB-KW"/>
</dbReference>
<dbReference type="InterPro" id="IPR010285">
    <property type="entry name" value="DNA_helicase_pif1-like_DEAD"/>
</dbReference>
<evidence type="ECO:0000313" key="5">
    <source>
        <dbReference type="Proteomes" id="UP000807504"/>
    </source>
</evidence>
<sequence>MFNINQHKTGVLIAEGYSYGVTRSTDKFFTDSHSCGAVGAKVRVPNGKACIIECDTFYELLRVCKRATGSKNVEYIVNYINVQVKDNIIRNYEIDQEAATQEIVRLESSQAETVPLNQTSVMVPIVCAESNVEDEIEICDNGNEIRRKTKDNIIAAVEDGNVLLGGINLIVFGDLMQLPPIRGSQVFNQLQYMASAIHLWQLCTLVELRDNMRHQGENTFVEVLNALRVGEMKQRHMRVLLNKVCNNDDRNGEFSIEKALRMCPTYDHVTKYNDSVLQHFPRKEIGISRIKTQDQLVDATRTLNIETLDTSKIIPTDINKTVCLPAELEIFVGVQMMLRSNIDVKKGLVNGAIGFMTKIHWLNFRRSQMYEQVIPSITVNVGNNGVHRIEPISMQFPAKHSYGTAKRRML</sequence>
<dbReference type="Gene3D" id="3.40.50.300">
    <property type="entry name" value="P-loop containing nucleotide triphosphate hydrolases"/>
    <property type="match status" value="2"/>
</dbReference>
<keyword evidence="1" id="KW-0227">DNA damage</keyword>
<dbReference type="GO" id="GO:0005524">
    <property type="term" value="F:ATP binding"/>
    <property type="evidence" value="ECO:0007669"/>
    <property type="project" value="UniProtKB-KW"/>
</dbReference>
<reference evidence="4" key="1">
    <citation type="journal article" date="2020" name="bioRxiv">
        <title>Chromosome-level reference genome of the European wasp spider Argiope bruennichi: a resource for studies on range expansion and evolutionary adaptation.</title>
        <authorList>
            <person name="Sheffer M.M."/>
            <person name="Hoppe A."/>
            <person name="Krehenwinkel H."/>
            <person name="Uhl G."/>
            <person name="Kuss A.W."/>
            <person name="Jensen L."/>
            <person name="Jensen C."/>
            <person name="Gillespie R.G."/>
            <person name="Hoff K.J."/>
            <person name="Prost S."/>
        </authorList>
    </citation>
    <scope>NUCLEOTIDE SEQUENCE</scope>
</reference>
<accession>A0A8T0EI43</accession>
<dbReference type="AlphaFoldDB" id="A0A8T0EI43"/>
<keyword evidence="1" id="KW-0547">Nucleotide-binding</keyword>
<comment type="cofactor">
    <cofactor evidence="1">
        <name>Mg(2+)</name>
        <dbReference type="ChEBI" id="CHEBI:18420"/>
    </cofactor>
</comment>
<dbReference type="GO" id="GO:0043139">
    <property type="term" value="F:5'-3' DNA helicase activity"/>
    <property type="evidence" value="ECO:0007669"/>
    <property type="project" value="UniProtKB-EC"/>
</dbReference>
<dbReference type="SUPFAM" id="SSF52540">
    <property type="entry name" value="P-loop containing nucleoside triphosphate hydrolases"/>
    <property type="match status" value="1"/>
</dbReference>
<evidence type="ECO:0000313" key="4">
    <source>
        <dbReference type="EMBL" id="KAF8771575.1"/>
    </source>
</evidence>
<keyword evidence="1" id="KW-0378">Hydrolase</keyword>
<dbReference type="GO" id="GO:0000723">
    <property type="term" value="P:telomere maintenance"/>
    <property type="evidence" value="ECO:0007669"/>
    <property type="project" value="InterPro"/>
</dbReference>
<proteinExistence type="inferred from homology"/>
<evidence type="ECO:0000259" key="2">
    <source>
        <dbReference type="Pfam" id="PF05970"/>
    </source>
</evidence>